<dbReference type="SUPFAM" id="SSF101936">
    <property type="entry name" value="DNA-binding pseudobarrel domain"/>
    <property type="match status" value="1"/>
</dbReference>
<dbReference type="SMART" id="SM01019">
    <property type="entry name" value="B3"/>
    <property type="match status" value="1"/>
</dbReference>
<evidence type="ECO:0000256" key="5">
    <source>
        <dbReference type="ARBA" id="ARBA00023125"/>
    </source>
</evidence>
<evidence type="ECO:0000259" key="11">
    <source>
        <dbReference type="PROSITE" id="PS51745"/>
    </source>
</evidence>
<name>A0AAV7HP73_DENCH</name>
<keyword evidence="13" id="KW-1185">Reference proteome</keyword>
<feature type="domain" description="TF-B3" evidence="10">
    <location>
        <begin position="133"/>
        <end position="235"/>
    </location>
</feature>
<dbReference type="InterPro" id="IPR044835">
    <property type="entry name" value="ARF_plant"/>
</dbReference>
<dbReference type="GO" id="GO:0006355">
    <property type="term" value="P:regulation of DNA-templated transcription"/>
    <property type="evidence" value="ECO:0007669"/>
    <property type="project" value="InterPro"/>
</dbReference>
<evidence type="ECO:0000256" key="9">
    <source>
        <dbReference type="RuleBase" id="RU004561"/>
    </source>
</evidence>
<dbReference type="InterPro" id="IPR010525">
    <property type="entry name" value="ARF_dom"/>
</dbReference>
<dbReference type="EMBL" id="JAGFBR010000001">
    <property type="protein sequence ID" value="KAH0470577.1"/>
    <property type="molecule type" value="Genomic_DNA"/>
</dbReference>
<dbReference type="PROSITE" id="PS50863">
    <property type="entry name" value="B3"/>
    <property type="match status" value="1"/>
</dbReference>
<evidence type="ECO:0000259" key="10">
    <source>
        <dbReference type="PROSITE" id="PS50863"/>
    </source>
</evidence>
<proteinExistence type="inferred from homology"/>
<dbReference type="Pfam" id="PF02309">
    <property type="entry name" value="AUX_IAA"/>
    <property type="match status" value="1"/>
</dbReference>
<gene>
    <name evidence="12" type="ORF">IEQ34_000300</name>
</gene>
<evidence type="ECO:0000256" key="2">
    <source>
        <dbReference type="ARBA" id="ARBA00004123"/>
    </source>
</evidence>
<keyword evidence="8 9" id="KW-0927">Auxin signaling pathway</keyword>
<dbReference type="GO" id="GO:0003677">
    <property type="term" value="F:DNA binding"/>
    <property type="evidence" value="ECO:0007669"/>
    <property type="project" value="UniProtKB-KW"/>
</dbReference>
<dbReference type="SUPFAM" id="SSF54277">
    <property type="entry name" value="CAD &amp; PB1 domains"/>
    <property type="match status" value="1"/>
</dbReference>
<dbReference type="GO" id="GO:0009734">
    <property type="term" value="P:auxin-activated signaling pathway"/>
    <property type="evidence" value="ECO:0007669"/>
    <property type="project" value="UniProtKB-KW"/>
</dbReference>
<comment type="caution">
    <text evidence="12">The sequence shown here is derived from an EMBL/GenBank/DDBJ whole genome shotgun (WGS) entry which is preliminary data.</text>
</comment>
<evidence type="ECO:0000256" key="8">
    <source>
        <dbReference type="ARBA" id="ARBA00023294"/>
    </source>
</evidence>
<dbReference type="Proteomes" id="UP000775213">
    <property type="component" value="Unassembled WGS sequence"/>
</dbReference>
<keyword evidence="4 9" id="KW-0805">Transcription regulation</keyword>
<dbReference type="PROSITE" id="PS51745">
    <property type="entry name" value="PB1"/>
    <property type="match status" value="1"/>
</dbReference>
<evidence type="ECO:0000313" key="13">
    <source>
        <dbReference type="Proteomes" id="UP000775213"/>
    </source>
</evidence>
<dbReference type="InterPro" id="IPR053793">
    <property type="entry name" value="PB1-like"/>
</dbReference>
<evidence type="ECO:0000256" key="7">
    <source>
        <dbReference type="ARBA" id="ARBA00023242"/>
    </source>
</evidence>
<dbReference type="InterPro" id="IPR003340">
    <property type="entry name" value="B3_DNA-bd"/>
</dbReference>
<keyword evidence="6 9" id="KW-0804">Transcription</keyword>
<dbReference type="Gene3D" id="3.10.20.90">
    <property type="entry name" value="Phosphatidylinositol 3-kinase Catalytic Subunit, Chain A, domain 1"/>
    <property type="match status" value="1"/>
</dbReference>
<dbReference type="FunFam" id="3.10.20.90:FF:000047">
    <property type="entry name" value="Auxin response factor"/>
    <property type="match status" value="1"/>
</dbReference>
<dbReference type="Pfam" id="PF02362">
    <property type="entry name" value="B3"/>
    <property type="match status" value="1"/>
</dbReference>
<dbReference type="Pfam" id="PF06507">
    <property type="entry name" value="ARF_AD"/>
    <property type="match status" value="1"/>
</dbReference>
<protein>
    <recommendedName>
        <fullName evidence="9">Auxin response factor</fullName>
    </recommendedName>
</protein>
<dbReference type="InterPro" id="IPR015300">
    <property type="entry name" value="DNA-bd_pseudobarrel_sf"/>
</dbReference>
<comment type="subunit">
    <text evidence="9">Homodimers and heterodimers.</text>
</comment>
<evidence type="ECO:0000256" key="6">
    <source>
        <dbReference type="ARBA" id="ARBA00023163"/>
    </source>
</evidence>
<dbReference type="FunFam" id="2.40.330.10:FF:000001">
    <property type="entry name" value="Auxin response factor"/>
    <property type="match status" value="1"/>
</dbReference>
<organism evidence="12 13">
    <name type="scientific">Dendrobium chrysotoxum</name>
    <name type="common">Orchid</name>
    <dbReference type="NCBI Taxonomy" id="161865"/>
    <lineage>
        <taxon>Eukaryota</taxon>
        <taxon>Viridiplantae</taxon>
        <taxon>Streptophyta</taxon>
        <taxon>Embryophyta</taxon>
        <taxon>Tracheophyta</taxon>
        <taxon>Spermatophyta</taxon>
        <taxon>Magnoliopsida</taxon>
        <taxon>Liliopsida</taxon>
        <taxon>Asparagales</taxon>
        <taxon>Orchidaceae</taxon>
        <taxon>Epidendroideae</taxon>
        <taxon>Malaxideae</taxon>
        <taxon>Dendrobiinae</taxon>
        <taxon>Dendrobium</taxon>
    </lineage>
</organism>
<evidence type="ECO:0000313" key="12">
    <source>
        <dbReference type="EMBL" id="KAH0470577.1"/>
    </source>
</evidence>
<dbReference type="AlphaFoldDB" id="A0AAV7HP73"/>
<dbReference type="Gene3D" id="2.40.330.10">
    <property type="entry name" value="DNA-binding pseudobarrel domain"/>
    <property type="match status" value="1"/>
</dbReference>
<keyword evidence="7 9" id="KW-0539">Nucleus</keyword>
<sequence>MKLLGEVQANAGAKKILNSELWHACAGPLVSLPQPGSLVYYFPQGHSEQVSTSTRRAINSQIPSYTNLPSQLMCQVHNVTLHADRDSDEIYAQMTLQPVNSIDSTLLFLLKEADVFQIPDFGYTKSKQPTEFFCKNLTASDTSTHGGFSVPRRAAEKLFPQLDYTMQPPNQELIVRDLHDNIWTFRHIYRGQPKRHLLTTGWSLFVGAKRLKSGDSVLFIRDEKSQLLLGLRRSNCQQSPLPSSVLSADSMHIGVLAAAAHAAASSSPFTVYYNPRACPSEFIVPLAKYQKAAYAQVSIGMRFGMMFATEESTKRRCMGTIVGISDLDSLRWPNSKWRNLQVEWDEPGYDEKPDRVSIWEIETPESLFVFPPSLKRHCIPGLLGIDIGAGNVNHFLQASDYRSGDLHTLRSKLNSERLMKKVIRQQSSLPGSEIGCHQSVFATILQKIKASGFPATSSSTLPTLMATQGASPHEEIMIQTAMMEKNTSPGPQEQVLPLDNNTSVKNQNIYYCLEQEGLLMATKLVNQFSAETPWRNCQEFNEQDNKCKDVVVEEKIDMKSELLYDEAKNEKIESAQNEVRSTSNMNQLTGNYERFSPVTHPGNEINKNENLGNSFVAENKEVQANRLDDPQIYQQQLEPSTGRSVCIEAANPLNKNLPYHGSQLYQYSDNDELMLQQSLYQSFAPNSLLNSSRPDNLFLSAVESAESPSVGISSILNLESLNPFEKSQFSSFSDTFSPSFMPIFTEEAYGYREINPSEAIPVSGILPSHAQNLKTGMKENASPELLKLCGLRDLSSEGTCSNLHSESSNADIFTDSSVPSTVLEEFSVVKGSSFPVTLEDSLGCFAMNQDIQSQLTSTSLADFSLQDIPECSAGTSSGNIDANDYNYLGSHAMKQAVQQPMRTYTKVQKLGSVGRSIDLKRFRNYEQLKSAIVCMFGLEGQLDDPNQSEWKLVYVDQENDVLLVGDDPWDEFVNCVRCIRILSPSEVQQMSQEGLQFMNSYLP</sequence>
<comment type="subcellular location">
    <subcellularLocation>
        <location evidence="2 9">Nucleus</location>
    </subcellularLocation>
</comment>
<feature type="domain" description="PB1" evidence="11">
    <location>
        <begin position="902"/>
        <end position="986"/>
    </location>
</feature>
<dbReference type="PANTHER" id="PTHR31384">
    <property type="entry name" value="AUXIN RESPONSE FACTOR 4-RELATED"/>
    <property type="match status" value="1"/>
</dbReference>
<reference evidence="12 13" key="1">
    <citation type="journal article" date="2021" name="Hortic Res">
        <title>Chromosome-scale assembly of the Dendrobium chrysotoxum genome enhances the understanding of orchid evolution.</title>
        <authorList>
            <person name="Zhang Y."/>
            <person name="Zhang G.Q."/>
            <person name="Zhang D."/>
            <person name="Liu X.D."/>
            <person name="Xu X.Y."/>
            <person name="Sun W.H."/>
            <person name="Yu X."/>
            <person name="Zhu X."/>
            <person name="Wang Z.W."/>
            <person name="Zhao X."/>
            <person name="Zhong W.Y."/>
            <person name="Chen H."/>
            <person name="Yin W.L."/>
            <person name="Huang T."/>
            <person name="Niu S.C."/>
            <person name="Liu Z.J."/>
        </authorList>
    </citation>
    <scope>NUCLEOTIDE SEQUENCE [LARGE SCALE GENOMIC DNA]</scope>
    <source>
        <strain evidence="12">Lindl</strain>
    </source>
</reference>
<comment type="function">
    <text evidence="1 9">Auxin response factors (ARFs) are transcriptional factors that bind specifically to the DNA sequence 5'-TGTCTC-3' found in the auxin-responsive promoter elements (AuxREs).</text>
</comment>
<dbReference type="PANTHER" id="PTHR31384:SF10">
    <property type="entry name" value="AUXIN RESPONSE FACTOR 5"/>
    <property type="match status" value="1"/>
</dbReference>
<evidence type="ECO:0000256" key="4">
    <source>
        <dbReference type="ARBA" id="ARBA00023015"/>
    </source>
</evidence>
<comment type="similarity">
    <text evidence="3 9">Belongs to the ARF family.</text>
</comment>
<dbReference type="InterPro" id="IPR033389">
    <property type="entry name" value="AUX/IAA_dom"/>
</dbReference>
<dbReference type="FunFam" id="2.30.30.1040:FF:000001">
    <property type="entry name" value="Auxin response factor"/>
    <property type="match status" value="1"/>
</dbReference>
<keyword evidence="5 9" id="KW-0238">DNA-binding</keyword>
<dbReference type="Gene3D" id="2.30.30.1040">
    <property type="match status" value="1"/>
</dbReference>
<accession>A0AAV7HP73</accession>
<dbReference type="GO" id="GO:0005634">
    <property type="term" value="C:nucleus"/>
    <property type="evidence" value="ECO:0007669"/>
    <property type="project" value="UniProtKB-SubCell"/>
</dbReference>
<dbReference type="CDD" id="cd10017">
    <property type="entry name" value="B3_DNA"/>
    <property type="match status" value="1"/>
</dbReference>
<evidence type="ECO:0000256" key="1">
    <source>
        <dbReference type="ARBA" id="ARBA00003182"/>
    </source>
</evidence>
<evidence type="ECO:0000256" key="3">
    <source>
        <dbReference type="ARBA" id="ARBA00007853"/>
    </source>
</evidence>